<proteinExistence type="predicted"/>
<comment type="caution">
    <text evidence="2">The sequence shown here is derived from an EMBL/GenBank/DDBJ whole genome shotgun (WGS) entry which is preliminary data.</text>
</comment>
<dbReference type="SUPFAM" id="SSF48452">
    <property type="entry name" value="TPR-like"/>
    <property type="match status" value="1"/>
</dbReference>
<organism evidence="2 3">
    <name type="scientific">Streptomyces cremeus</name>
    <dbReference type="NCBI Taxonomy" id="66881"/>
    <lineage>
        <taxon>Bacteria</taxon>
        <taxon>Bacillati</taxon>
        <taxon>Actinomycetota</taxon>
        <taxon>Actinomycetes</taxon>
        <taxon>Kitasatosporales</taxon>
        <taxon>Streptomycetaceae</taxon>
        <taxon>Streptomyces</taxon>
    </lineage>
</organism>
<sequence length="681" mass="73669">MLGNLPEDATTFVGRRADLARVAHALRTSRLVTLTGPAGIGKTRLALRAAQQAQDTPAAHPDGVWWADLSPLRDDALLVATVSDAVDFADHTLRMPAEALCAWLQHKRLLLVVDCCERLAAPVAHLVAELLTAAPRLTVLATSRQVLGSRGEHVLDVPPLPLAGPDGAADLFRERARRAAPGAAPDATDVDAVCAHLEGIPLALELACAQLTEGRTVHDLAQRLTARAGARLDVLTQDGVWPERHRALRTAIGWSHELCTPLERLLWARLSVFRGDFDEERAAEVCAGGPLDAGAVGRALHGLIRKSVVRERAEGTFRMLDTLREYGAMWLRELGESAHVAERHATHHAELARRADEGWIGAEQAHWYRRIGGAHADLCAALDHLLETAPERALAMAGRIGFYWGCCGHLHEARAYLTRALRAHAAPGPHRSRALWALGVAGSLQGDHEGARRLGEQCAVAAWQDRNPEDMLSAAYLLGITYLLMGRPRAAHTVADRCLTARPGAPFDSAAQLRCRLVRVFALTGMGELDDARTAAEELRRICAERGECWTRSYADYQLALVALLQERPDDAAAHARAMVDAKYRIGDSFGIALGLDTLAAALAARGDGEQAARVYGTGHTYWSQVGHPQRGTPELGPVREECERRARALIGDAAYERAYREGAAAHQDTALALALLGPLP</sequence>
<feature type="domain" description="Orc1-like AAA ATPase" evidence="1">
    <location>
        <begin position="11"/>
        <end position="136"/>
    </location>
</feature>
<dbReference type="PANTHER" id="PTHR47691">
    <property type="entry name" value="REGULATOR-RELATED"/>
    <property type="match status" value="1"/>
</dbReference>
<dbReference type="Gene3D" id="1.25.40.10">
    <property type="entry name" value="Tetratricopeptide repeat domain"/>
    <property type="match status" value="1"/>
</dbReference>
<protein>
    <submittedName>
        <fullName evidence="2">AAA family ATPase</fullName>
    </submittedName>
</protein>
<dbReference type="Gene3D" id="3.40.50.300">
    <property type="entry name" value="P-loop containing nucleotide triphosphate hydrolases"/>
    <property type="match status" value="1"/>
</dbReference>
<dbReference type="Pfam" id="PF13191">
    <property type="entry name" value="AAA_16"/>
    <property type="match status" value="1"/>
</dbReference>
<dbReference type="EMBL" id="JBHMCR010000006">
    <property type="protein sequence ID" value="MFB9520823.1"/>
    <property type="molecule type" value="Genomic_DNA"/>
</dbReference>
<dbReference type="Proteomes" id="UP001589718">
    <property type="component" value="Unassembled WGS sequence"/>
</dbReference>
<dbReference type="PANTHER" id="PTHR47691:SF3">
    <property type="entry name" value="HTH-TYPE TRANSCRIPTIONAL REGULATOR RV0890C-RELATED"/>
    <property type="match status" value="1"/>
</dbReference>
<name>A0ABV5PDG3_STRCM</name>
<reference evidence="2 3" key="1">
    <citation type="submission" date="2024-09" db="EMBL/GenBank/DDBJ databases">
        <authorList>
            <person name="Sun Q."/>
            <person name="Mori K."/>
        </authorList>
    </citation>
    <scope>NUCLEOTIDE SEQUENCE [LARGE SCALE GENOMIC DNA]</scope>
    <source>
        <strain evidence="2 3">JCM 4362</strain>
    </source>
</reference>
<keyword evidence="3" id="KW-1185">Reference proteome</keyword>
<evidence type="ECO:0000313" key="2">
    <source>
        <dbReference type="EMBL" id="MFB9520823.1"/>
    </source>
</evidence>
<dbReference type="InterPro" id="IPR011990">
    <property type="entry name" value="TPR-like_helical_dom_sf"/>
</dbReference>
<dbReference type="InterPro" id="IPR041664">
    <property type="entry name" value="AAA_16"/>
</dbReference>
<evidence type="ECO:0000259" key="1">
    <source>
        <dbReference type="Pfam" id="PF13191"/>
    </source>
</evidence>
<accession>A0ABV5PDG3</accession>
<evidence type="ECO:0000313" key="3">
    <source>
        <dbReference type="Proteomes" id="UP001589718"/>
    </source>
</evidence>
<gene>
    <name evidence="2" type="ORF">ACFFTU_12750</name>
</gene>
<dbReference type="PRINTS" id="PR00364">
    <property type="entry name" value="DISEASERSIST"/>
</dbReference>
<dbReference type="SUPFAM" id="SSF52540">
    <property type="entry name" value="P-loop containing nucleoside triphosphate hydrolases"/>
    <property type="match status" value="1"/>
</dbReference>
<dbReference type="InterPro" id="IPR027417">
    <property type="entry name" value="P-loop_NTPase"/>
</dbReference>
<dbReference type="RefSeq" id="WP_345223517.1">
    <property type="nucleotide sequence ID" value="NZ_BAAAXE010000013.1"/>
</dbReference>